<evidence type="ECO:0000259" key="1">
    <source>
        <dbReference type="Pfam" id="PF00905"/>
    </source>
</evidence>
<dbReference type="EMBL" id="WBKA01000001">
    <property type="protein sequence ID" value="KAB1633565.1"/>
    <property type="molecule type" value="Genomic_DNA"/>
</dbReference>
<sequence>MTARLRRVTIVVFLLFLALFCSTSLIQVLFGERINGDARNSRAILDGYQIQRGSIVAGGQVIARSDPVDNAYRYTRVYPGGEMYSAVTGYYSHVLAPTGIEASENLTLTGTSRGQTFDQLVDRINGVTPSGSDVTLTIDPEVQQAAWDALGDRIGAAVAIEPKTGRILAMVSKPSYDATALAGNDTDSATQAWNALSADADEPLVNRATAGDTYPPGSTFKLVVAAAALENGYSPESRFANPSALTLTGTNTQIHNVTMGSCGGGGSTTTLKTALQYSCNIPFAELGAELGEDKIGAVASALGFDQDLEIPLDVTQSHYPTGMSTAQLQLASFGQYDVRVTPLQVASISATIANGGTRLQPGLVDSVRDRGLTTTQSFQTTTLGQAFSTQTAQTLTEMMVNDVSSGEISGARIDGVDVAGKTGTAETTKESQYDLWFTGFAPADDPQVAVAVVVENGGTYNNSEGSNKVAAPMARKIMKAVLDR</sequence>
<dbReference type="Gene3D" id="3.40.710.10">
    <property type="entry name" value="DD-peptidase/beta-lactamase superfamily"/>
    <property type="match status" value="1"/>
</dbReference>
<dbReference type="OrthoDB" id="9766847at2"/>
<reference evidence="3 4" key="1">
    <citation type="submission" date="2019-09" db="EMBL/GenBank/DDBJ databases">
        <title>Phylogeny of genus Pseudoclavibacter and closely related genus.</title>
        <authorList>
            <person name="Li Y."/>
        </authorList>
    </citation>
    <scope>NUCLEOTIDE SEQUENCE [LARGE SCALE GENOMIC DNA]</scope>
    <source>
        <strain evidence="3 4">JCM 16921</strain>
    </source>
</reference>
<evidence type="ECO:0000313" key="4">
    <source>
        <dbReference type="Proteomes" id="UP000481339"/>
    </source>
</evidence>
<dbReference type="Gene3D" id="3.90.1310.10">
    <property type="entry name" value="Penicillin-binding protein 2a (Domain 2)"/>
    <property type="match status" value="1"/>
</dbReference>
<protein>
    <submittedName>
        <fullName evidence="3">Penicillin-binding protein 2</fullName>
    </submittedName>
</protein>
<feature type="domain" description="Penicillin-binding protein transpeptidase" evidence="1">
    <location>
        <begin position="155"/>
        <end position="479"/>
    </location>
</feature>
<dbReference type="Pfam" id="PF21922">
    <property type="entry name" value="PBP_dimer_2"/>
    <property type="match status" value="1"/>
</dbReference>
<dbReference type="Proteomes" id="UP000481339">
    <property type="component" value="Unassembled WGS sequence"/>
</dbReference>
<dbReference type="InterPro" id="IPR001460">
    <property type="entry name" value="PCN-bd_Tpept"/>
</dbReference>
<dbReference type="Pfam" id="PF00905">
    <property type="entry name" value="Transpeptidase"/>
    <property type="match status" value="1"/>
</dbReference>
<dbReference type="GO" id="GO:0008658">
    <property type="term" value="F:penicillin binding"/>
    <property type="evidence" value="ECO:0007669"/>
    <property type="project" value="InterPro"/>
</dbReference>
<comment type="caution">
    <text evidence="3">The sequence shown here is derived from an EMBL/GenBank/DDBJ whole genome shotgun (WGS) entry which is preliminary data.</text>
</comment>
<evidence type="ECO:0000259" key="2">
    <source>
        <dbReference type="Pfam" id="PF21922"/>
    </source>
</evidence>
<organism evidence="3 4">
    <name type="scientific">Pseudoclavibacter caeni</name>
    <dbReference type="NCBI Taxonomy" id="908846"/>
    <lineage>
        <taxon>Bacteria</taxon>
        <taxon>Bacillati</taxon>
        <taxon>Actinomycetota</taxon>
        <taxon>Actinomycetes</taxon>
        <taxon>Micrococcales</taxon>
        <taxon>Microbacteriaceae</taxon>
        <taxon>Pseudoclavibacter</taxon>
    </lineage>
</organism>
<dbReference type="GO" id="GO:0071555">
    <property type="term" value="P:cell wall organization"/>
    <property type="evidence" value="ECO:0007669"/>
    <property type="project" value="TreeGrafter"/>
</dbReference>
<evidence type="ECO:0000313" key="3">
    <source>
        <dbReference type="EMBL" id="KAB1633565.1"/>
    </source>
</evidence>
<dbReference type="PANTHER" id="PTHR30627:SF24">
    <property type="entry name" value="PENICILLIN-BINDING PROTEIN 4B"/>
    <property type="match status" value="1"/>
</dbReference>
<keyword evidence="4" id="KW-1185">Reference proteome</keyword>
<dbReference type="RefSeq" id="WP_158035343.1">
    <property type="nucleotide sequence ID" value="NZ_BAAAZV010000006.1"/>
</dbReference>
<dbReference type="InterPro" id="IPR050515">
    <property type="entry name" value="Beta-lactam/transpept"/>
</dbReference>
<accession>A0A7C8BPM5</accession>
<feature type="domain" description="Penicillin binding protein A dimerisation" evidence="2">
    <location>
        <begin position="52"/>
        <end position="134"/>
    </location>
</feature>
<gene>
    <name evidence="3" type="ORF">F8O02_01140</name>
</gene>
<proteinExistence type="predicted"/>
<name>A0A7C8BPM5_9MICO</name>
<dbReference type="AlphaFoldDB" id="A0A7C8BPM5"/>
<dbReference type="SUPFAM" id="SSF56601">
    <property type="entry name" value="beta-lactamase/transpeptidase-like"/>
    <property type="match status" value="1"/>
</dbReference>
<dbReference type="GO" id="GO:0005886">
    <property type="term" value="C:plasma membrane"/>
    <property type="evidence" value="ECO:0007669"/>
    <property type="project" value="TreeGrafter"/>
</dbReference>
<dbReference type="PANTHER" id="PTHR30627">
    <property type="entry name" value="PEPTIDOGLYCAN D,D-TRANSPEPTIDASE"/>
    <property type="match status" value="1"/>
</dbReference>
<dbReference type="InterPro" id="IPR012338">
    <property type="entry name" value="Beta-lactam/transpept-like"/>
</dbReference>
<dbReference type="InterPro" id="IPR054120">
    <property type="entry name" value="PBPA_dimer"/>
</dbReference>
<dbReference type="GO" id="GO:0071972">
    <property type="term" value="F:peptidoglycan L,D-transpeptidase activity"/>
    <property type="evidence" value="ECO:0007669"/>
    <property type="project" value="TreeGrafter"/>
</dbReference>